<organism evidence="1 2">
    <name type="scientific">Racocetra fulgida</name>
    <dbReference type="NCBI Taxonomy" id="60492"/>
    <lineage>
        <taxon>Eukaryota</taxon>
        <taxon>Fungi</taxon>
        <taxon>Fungi incertae sedis</taxon>
        <taxon>Mucoromycota</taxon>
        <taxon>Glomeromycotina</taxon>
        <taxon>Glomeromycetes</taxon>
        <taxon>Diversisporales</taxon>
        <taxon>Gigasporaceae</taxon>
        <taxon>Racocetra</taxon>
    </lineage>
</organism>
<reference evidence="1" key="1">
    <citation type="submission" date="2021-06" db="EMBL/GenBank/DDBJ databases">
        <authorList>
            <person name="Kallberg Y."/>
            <person name="Tangrot J."/>
            <person name="Rosling A."/>
        </authorList>
    </citation>
    <scope>NUCLEOTIDE SEQUENCE</scope>
    <source>
        <strain evidence="1">IN212</strain>
    </source>
</reference>
<dbReference type="Proteomes" id="UP000789396">
    <property type="component" value="Unassembled WGS sequence"/>
</dbReference>
<evidence type="ECO:0000313" key="2">
    <source>
        <dbReference type="Proteomes" id="UP000789396"/>
    </source>
</evidence>
<accession>A0A9N9NRM5</accession>
<keyword evidence="2" id="KW-1185">Reference proteome</keyword>
<name>A0A9N9NRM5_9GLOM</name>
<evidence type="ECO:0000313" key="1">
    <source>
        <dbReference type="EMBL" id="CAG8764291.1"/>
    </source>
</evidence>
<feature type="non-terminal residue" evidence="1">
    <location>
        <position position="219"/>
    </location>
</feature>
<dbReference type="OrthoDB" id="2440185at2759"/>
<sequence>SGDIAKLLQHFEKERTKNPDWYIQPLIDSETNRLQSVFYISPEQQELWQSYADIILNDNIASTNTYNLLLSIFTIVHPSTFIIDTDLDLEKFHVIQINETMMYNSQKVDFNDLFYLILDIVESGPIELEYDFCQIYFDRLLEEYKDEMMNISVIDEPFVKEKLQVYKDTTLDASSILLFSTVAESWNAMSIETPKQIAEKVIGQSNLLKEHYLDLHTNA</sequence>
<gene>
    <name evidence="1" type="ORF">RFULGI_LOCUS14551</name>
</gene>
<comment type="caution">
    <text evidence="1">The sequence shown here is derived from an EMBL/GenBank/DDBJ whole genome shotgun (WGS) entry which is preliminary data.</text>
</comment>
<dbReference type="EMBL" id="CAJVPZ010042727">
    <property type="protein sequence ID" value="CAG8764291.1"/>
    <property type="molecule type" value="Genomic_DNA"/>
</dbReference>
<protein>
    <submittedName>
        <fullName evidence="1">2520_t:CDS:1</fullName>
    </submittedName>
</protein>
<dbReference type="AlphaFoldDB" id="A0A9N9NRM5"/>
<proteinExistence type="predicted"/>